<accession>A0ABN9VY12</accession>
<dbReference type="Proteomes" id="UP001189429">
    <property type="component" value="Unassembled WGS sequence"/>
</dbReference>
<evidence type="ECO:0008006" key="3">
    <source>
        <dbReference type="Google" id="ProtNLM"/>
    </source>
</evidence>
<evidence type="ECO:0000313" key="2">
    <source>
        <dbReference type="Proteomes" id="UP001189429"/>
    </source>
</evidence>
<name>A0ABN9VY12_9DINO</name>
<protein>
    <recommendedName>
        <fullName evidence="3">Pectinesterase inhibitor domain-containing protein</fullName>
    </recommendedName>
</protein>
<keyword evidence="2" id="KW-1185">Reference proteome</keyword>
<comment type="caution">
    <text evidence="1">The sequence shown here is derived from an EMBL/GenBank/DDBJ whole genome shotgun (WGS) entry which is preliminary data.</text>
</comment>
<sequence>MQRPSRLCWSPRTWTRTRPPLCWRRLSRGAPAWSALAPGGGLASSRRPERLAAMALGTGGLAAAAQPALEGEGASEIRTEYQAKCIQDLVESNLSMPARLAAGGVGAYAEVDAVAGQALLGDIAVSTSSSSSRATAGAGRKVASTPAKGAPASRRGAWMLVAVAACRVKEFLALDVEPESCSQSSTSAMA</sequence>
<organism evidence="1 2">
    <name type="scientific">Prorocentrum cordatum</name>
    <dbReference type="NCBI Taxonomy" id="2364126"/>
    <lineage>
        <taxon>Eukaryota</taxon>
        <taxon>Sar</taxon>
        <taxon>Alveolata</taxon>
        <taxon>Dinophyceae</taxon>
        <taxon>Prorocentrales</taxon>
        <taxon>Prorocentraceae</taxon>
        <taxon>Prorocentrum</taxon>
    </lineage>
</organism>
<reference evidence="1" key="1">
    <citation type="submission" date="2023-10" db="EMBL/GenBank/DDBJ databases">
        <authorList>
            <person name="Chen Y."/>
            <person name="Shah S."/>
            <person name="Dougan E. K."/>
            <person name="Thang M."/>
            <person name="Chan C."/>
        </authorList>
    </citation>
    <scope>NUCLEOTIDE SEQUENCE [LARGE SCALE GENOMIC DNA]</scope>
</reference>
<proteinExistence type="predicted"/>
<dbReference type="EMBL" id="CAUYUJ010017859">
    <property type="protein sequence ID" value="CAK0878537.1"/>
    <property type="molecule type" value="Genomic_DNA"/>
</dbReference>
<evidence type="ECO:0000313" key="1">
    <source>
        <dbReference type="EMBL" id="CAK0878537.1"/>
    </source>
</evidence>
<gene>
    <name evidence="1" type="ORF">PCOR1329_LOCUS62266</name>
</gene>